<dbReference type="PANTHER" id="PTHR31338:SF16">
    <property type="entry name" value="POLYKETIDE CYCLASE_DEHYDRASE AND LIPID TRANSPORT SUPERFAMILY PROTEIN"/>
    <property type="match status" value="1"/>
</dbReference>
<evidence type="ECO:0000256" key="1">
    <source>
        <dbReference type="ARBA" id="ARBA00038242"/>
    </source>
</evidence>
<name>A0AA86SDI6_9FABA</name>
<proteinExistence type="inferred from homology"/>
<protein>
    <recommendedName>
        <fullName evidence="3">Bet v I/Major latex protein domain-containing protein</fullName>
    </recommendedName>
</protein>
<dbReference type="SUPFAM" id="SSF55961">
    <property type="entry name" value="Bet v1-like"/>
    <property type="match status" value="1"/>
</dbReference>
<gene>
    <name evidence="4" type="ORF">AYBTSS11_LOCUS13789</name>
</gene>
<evidence type="ECO:0000313" key="5">
    <source>
        <dbReference type="Proteomes" id="UP001189624"/>
    </source>
</evidence>
<dbReference type="Gramene" id="rna-AYBTSS11_LOCUS13789">
    <property type="protein sequence ID" value="CAJ1949569.1"/>
    <property type="gene ID" value="gene-AYBTSS11_LOCUS13789"/>
</dbReference>
<reference evidence="4" key="1">
    <citation type="submission" date="2023-10" db="EMBL/GenBank/DDBJ databases">
        <authorList>
            <person name="Domelevo Entfellner J.-B."/>
        </authorList>
    </citation>
    <scope>NUCLEOTIDE SEQUENCE</scope>
</reference>
<dbReference type="AlphaFoldDB" id="A0AA86SDI6"/>
<dbReference type="GO" id="GO:0006952">
    <property type="term" value="P:defense response"/>
    <property type="evidence" value="ECO:0007669"/>
    <property type="project" value="InterPro"/>
</dbReference>
<feature type="domain" description="Bet v I/Major latex protein" evidence="3">
    <location>
        <begin position="25"/>
        <end position="178"/>
    </location>
</feature>
<dbReference type="Pfam" id="PF00407">
    <property type="entry name" value="Bet_v_1"/>
    <property type="match status" value="1"/>
</dbReference>
<evidence type="ECO:0000256" key="2">
    <source>
        <dbReference type="SAM" id="SignalP"/>
    </source>
</evidence>
<feature type="signal peptide" evidence="2">
    <location>
        <begin position="1"/>
        <end position="28"/>
    </location>
</feature>
<organism evidence="4 5">
    <name type="scientific">Sphenostylis stenocarpa</name>
    <dbReference type="NCBI Taxonomy" id="92480"/>
    <lineage>
        <taxon>Eukaryota</taxon>
        <taxon>Viridiplantae</taxon>
        <taxon>Streptophyta</taxon>
        <taxon>Embryophyta</taxon>
        <taxon>Tracheophyta</taxon>
        <taxon>Spermatophyta</taxon>
        <taxon>Magnoliopsida</taxon>
        <taxon>eudicotyledons</taxon>
        <taxon>Gunneridae</taxon>
        <taxon>Pentapetalae</taxon>
        <taxon>rosids</taxon>
        <taxon>fabids</taxon>
        <taxon>Fabales</taxon>
        <taxon>Fabaceae</taxon>
        <taxon>Papilionoideae</taxon>
        <taxon>50 kb inversion clade</taxon>
        <taxon>NPAAA clade</taxon>
        <taxon>indigoferoid/millettioid clade</taxon>
        <taxon>Phaseoleae</taxon>
        <taxon>Sphenostylis</taxon>
    </lineage>
</organism>
<comment type="similarity">
    <text evidence="1">Belongs to the MLP family.</text>
</comment>
<dbReference type="Proteomes" id="UP001189624">
    <property type="component" value="Chromosome 4"/>
</dbReference>
<feature type="chain" id="PRO_5041741277" description="Bet v I/Major latex protein domain-containing protein" evidence="2">
    <location>
        <begin position="29"/>
        <end position="178"/>
    </location>
</feature>
<evidence type="ECO:0000259" key="3">
    <source>
        <dbReference type="SMART" id="SM01037"/>
    </source>
</evidence>
<keyword evidence="5" id="KW-1185">Reference proteome</keyword>
<accession>A0AA86SDI6</accession>
<dbReference type="SMART" id="SM01037">
    <property type="entry name" value="Bet_v_1"/>
    <property type="match status" value="1"/>
</dbReference>
<evidence type="ECO:0000313" key="4">
    <source>
        <dbReference type="EMBL" id="CAJ1949569.1"/>
    </source>
</evidence>
<dbReference type="InterPro" id="IPR000916">
    <property type="entry name" value="Bet_v_I/MLP"/>
</dbReference>
<sequence>MRSHAIKSLFSITFSATFLLSKIMYLKGEVTTAIEIQTPAAKFFNFLLNQLHEIQNITERVHEIKDVQLQGFGHAIGSVRSWTFTLDGKVAVCKDRIEAIDEQKKAMTYKLFDGEVSQSFKMLRIFLQVTDREGGDVGAVVKWTYAYQKLNDKVPPPYAYLDFITKVTEDVDAHLLMP</sequence>
<keyword evidence="2" id="KW-0732">Signal</keyword>
<dbReference type="InterPro" id="IPR023393">
    <property type="entry name" value="START-like_dom_sf"/>
</dbReference>
<dbReference type="InterPro" id="IPR052006">
    <property type="entry name" value="MLP-like"/>
</dbReference>
<dbReference type="Gene3D" id="3.30.530.20">
    <property type="match status" value="1"/>
</dbReference>
<dbReference type="PANTHER" id="PTHR31338">
    <property type="entry name" value="POLYKETIDE CYCLASE/DEHYDRASE AND LIPID TRANSPORT SUPERFAMILY PROTEIN"/>
    <property type="match status" value="1"/>
</dbReference>
<dbReference type="EMBL" id="OY731401">
    <property type="protein sequence ID" value="CAJ1949569.1"/>
    <property type="molecule type" value="Genomic_DNA"/>
</dbReference>